<evidence type="ECO:0000256" key="4">
    <source>
        <dbReference type="ARBA" id="ARBA00022741"/>
    </source>
</evidence>
<name>A0A9W6AZQ6_9LACO</name>
<dbReference type="EC" id="5.6.2.3" evidence="11 12"/>
<keyword evidence="4 12" id="KW-0547">Nucleotide-binding</keyword>
<dbReference type="InterPro" id="IPR027417">
    <property type="entry name" value="P-loop_NTPase"/>
</dbReference>
<dbReference type="InterPro" id="IPR007693">
    <property type="entry name" value="DNA_helicase_DnaB-like_N"/>
</dbReference>
<gene>
    <name evidence="15" type="primary">dnaB_1</name>
    <name evidence="15" type="ORF">WR164_02210</name>
</gene>
<protein>
    <recommendedName>
        <fullName evidence="11 12">Replicative DNA helicase</fullName>
        <ecNumber evidence="11 12">5.6.2.3</ecNumber>
    </recommendedName>
</protein>
<dbReference type="CDD" id="cd00984">
    <property type="entry name" value="DnaB_C"/>
    <property type="match status" value="1"/>
</dbReference>
<keyword evidence="3 12" id="KW-0235">DNA replication</keyword>
<dbReference type="EMBL" id="BRPL01000002">
    <property type="protein sequence ID" value="GLB46242.1"/>
    <property type="molecule type" value="Genomic_DNA"/>
</dbReference>
<keyword evidence="6 12" id="KW-0347">Helicase</keyword>
<keyword evidence="2 12" id="KW-0639">Primosome</keyword>
<dbReference type="SUPFAM" id="SSF52540">
    <property type="entry name" value="P-loop containing nucleoside triphosphate hydrolases"/>
    <property type="match status" value="1"/>
</dbReference>
<dbReference type="Pfam" id="PF03796">
    <property type="entry name" value="DnaB_C"/>
    <property type="match status" value="1"/>
</dbReference>
<dbReference type="Proteomes" id="UP001144204">
    <property type="component" value="Unassembled WGS sequence"/>
</dbReference>
<comment type="similarity">
    <text evidence="1 12">Belongs to the helicase family. DnaB subfamily.</text>
</comment>
<dbReference type="PANTHER" id="PTHR30153">
    <property type="entry name" value="REPLICATIVE DNA HELICASE DNAB"/>
    <property type="match status" value="1"/>
</dbReference>
<dbReference type="PANTHER" id="PTHR30153:SF2">
    <property type="entry name" value="REPLICATIVE DNA HELICASE"/>
    <property type="match status" value="1"/>
</dbReference>
<dbReference type="Gene3D" id="3.40.50.300">
    <property type="entry name" value="P-loop containing nucleotide triphosphate hydrolases"/>
    <property type="match status" value="1"/>
</dbReference>
<organism evidence="15 16">
    <name type="scientific">Philodulcilactobacillus myokoensis</name>
    <dbReference type="NCBI Taxonomy" id="2929573"/>
    <lineage>
        <taxon>Bacteria</taxon>
        <taxon>Bacillati</taxon>
        <taxon>Bacillota</taxon>
        <taxon>Bacilli</taxon>
        <taxon>Lactobacillales</taxon>
        <taxon>Lactobacillaceae</taxon>
        <taxon>Philodulcilactobacillus</taxon>
    </lineage>
</organism>
<dbReference type="NCBIfam" id="TIGR00665">
    <property type="entry name" value="DnaB"/>
    <property type="match status" value="1"/>
</dbReference>
<keyword evidence="7 12" id="KW-0067">ATP-binding</keyword>
<dbReference type="GO" id="GO:0005524">
    <property type="term" value="F:ATP binding"/>
    <property type="evidence" value="ECO:0007669"/>
    <property type="project" value="UniProtKB-UniRule"/>
</dbReference>
<evidence type="ECO:0000256" key="3">
    <source>
        <dbReference type="ARBA" id="ARBA00022705"/>
    </source>
</evidence>
<dbReference type="AlphaFoldDB" id="A0A9W6AZQ6"/>
<dbReference type="InterPro" id="IPR036185">
    <property type="entry name" value="DNA_heli_DnaB-like_N_sf"/>
</dbReference>
<evidence type="ECO:0000313" key="16">
    <source>
        <dbReference type="Proteomes" id="UP001144204"/>
    </source>
</evidence>
<proteinExistence type="inferred from homology"/>
<dbReference type="GO" id="GO:0005829">
    <property type="term" value="C:cytosol"/>
    <property type="evidence" value="ECO:0007669"/>
    <property type="project" value="TreeGrafter"/>
</dbReference>
<sequence>MSNQILNSQTPPQNVDAEKAVLGAIFLNQDALGDAMAIVQPDDFYKHAHRIIFGAMVHLFNKDEAIDAVTMSNYLKSQKNIEDAGGIQYIAELADSVPTASNVTYYAKIVREKSISRNLIKTATNIVSKSYSQKEDVNDLLDDAERDILNVASDRNNSGFKSIEDVLSNALNDVDKLSKNNSDVTGLSTGYPALDKLTTGLHDDELVIIAARPAVGKTAFALNIAQNVGTKTDKNVAIFSLEMSAESLVNRMICAEGSIDANHLRTGQLTPEDWHNMIVAIGSLSNANIFIDDTAGINIADIRAKSRRLAKENGGLGLIIVDYLQLIEGTDKENRQQEVSGISRQLKKLSKELHVPIIALSQLSRGVEQRQDKRPVLSDIRESGSIEQDADIVSFLYRKDYYEHDDDDDDSNKKGNADDNDVSEVEVIVEKNRSGPRGTVKLAFIKSHNKFSSIAYSQQGPGIPGN</sequence>
<keyword evidence="5 12" id="KW-0378">Hydrolase</keyword>
<dbReference type="InterPro" id="IPR007694">
    <property type="entry name" value="DNA_helicase_DnaB-like_C"/>
</dbReference>
<keyword evidence="9" id="KW-0413">Isomerase</keyword>
<dbReference type="GO" id="GO:1990077">
    <property type="term" value="C:primosome complex"/>
    <property type="evidence" value="ECO:0007669"/>
    <property type="project" value="UniProtKB-UniRule"/>
</dbReference>
<dbReference type="SUPFAM" id="SSF48024">
    <property type="entry name" value="N-terminal domain of DnaB helicase"/>
    <property type="match status" value="1"/>
</dbReference>
<dbReference type="InterPro" id="IPR016136">
    <property type="entry name" value="DNA_helicase_N/primase_C"/>
</dbReference>
<dbReference type="RefSeq" id="WP_286135698.1">
    <property type="nucleotide sequence ID" value="NZ_BRPL01000002.1"/>
</dbReference>
<evidence type="ECO:0000256" key="2">
    <source>
        <dbReference type="ARBA" id="ARBA00022515"/>
    </source>
</evidence>
<evidence type="ECO:0000256" key="10">
    <source>
        <dbReference type="ARBA" id="ARBA00048954"/>
    </source>
</evidence>
<evidence type="ECO:0000256" key="7">
    <source>
        <dbReference type="ARBA" id="ARBA00022840"/>
    </source>
</evidence>
<dbReference type="GO" id="GO:0003677">
    <property type="term" value="F:DNA binding"/>
    <property type="evidence" value="ECO:0007669"/>
    <property type="project" value="UniProtKB-UniRule"/>
</dbReference>
<keyword evidence="8 12" id="KW-0238">DNA-binding</keyword>
<dbReference type="PROSITE" id="PS51199">
    <property type="entry name" value="SF4_HELICASE"/>
    <property type="match status" value="1"/>
</dbReference>
<evidence type="ECO:0000256" key="5">
    <source>
        <dbReference type="ARBA" id="ARBA00022801"/>
    </source>
</evidence>
<keyword evidence="16" id="KW-1185">Reference proteome</keyword>
<evidence type="ECO:0000256" key="1">
    <source>
        <dbReference type="ARBA" id="ARBA00008428"/>
    </source>
</evidence>
<evidence type="ECO:0000256" key="13">
    <source>
        <dbReference type="SAM" id="MobiDB-lite"/>
    </source>
</evidence>
<dbReference type="Gene3D" id="1.10.860.10">
    <property type="entry name" value="DNAb Helicase, Chain A"/>
    <property type="match status" value="1"/>
</dbReference>
<evidence type="ECO:0000256" key="12">
    <source>
        <dbReference type="RuleBase" id="RU362085"/>
    </source>
</evidence>
<feature type="domain" description="SF4 helicase" evidence="14">
    <location>
        <begin position="180"/>
        <end position="458"/>
    </location>
</feature>
<evidence type="ECO:0000256" key="6">
    <source>
        <dbReference type="ARBA" id="ARBA00022806"/>
    </source>
</evidence>
<dbReference type="GO" id="GO:0042802">
    <property type="term" value="F:identical protein binding"/>
    <property type="evidence" value="ECO:0007669"/>
    <property type="project" value="UniProtKB-ARBA"/>
</dbReference>
<dbReference type="NCBIfam" id="NF004384">
    <property type="entry name" value="PRK05748.1"/>
    <property type="match status" value="1"/>
</dbReference>
<accession>A0A9W6AZQ6</accession>
<evidence type="ECO:0000256" key="11">
    <source>
        <dbReference type="NCBIfam" id="TIGR00665"/>
    </source>
</evidence>
<dbReference type="Pfam" id="PF00772">
    <property type="entry name" value="DnaB"/>
    <property type="match status" value="1"/>
</dbReference>
<dbReference type="FunFam" id="1.10.860.10:FF:000001">
    <property type="entry name" value="Replicative DNA helicase"/>
    <property type="match status" value="1"/>
</dbReference>
<dbReference type="GO" id="GO:0016787">
    <property type="term" value="F:hydrolase activity"/>
    <property type="evidence" value="ECO:0007669"/>
    <property type="project" value="UniProtKB-KW"/>
</dbReference>
<evidence type="ECO:0000259" key="14">
    <source>
        <dbReference type="PROSITE" id="PS51199"/>
    </source>
</evidence>
<reference evidence="15" key="1">
    <citation type="submission" date="2022-07" db="EMBL/GenBank/DDBJ databases">
        <authorList>
            <person name="Kouya T."/>
            <person name="Ishiyama Y."/>
        </authorList>
    </citation>
    <scope>NUCLEOTIDE SEQUENCE</scope>
    <source>
        <strain evidence="15">WR16-4</strain>
    </source>
</reference>
<comment type="function">
    <text evidence="12">The main replicative DNA helicase, it participates in initiation and elongation during chromosome replication. Travels ahead of the DNA replisome, separating dsDNA into templates for DNA synthesis. A processive ATP-dependent 5'-3' DNA helicase it has DNA-dependent ATPase activity.</text>
</comment>
<feature type="region of interest" description="Disordered" evidence="13">
    <location>
        <begin position="403"/>
        <end position="423"/>
    </location>
</feature>
<dbReference type="GO" id="GO:0006269">
    <property type="term" value="P:DNA replication, synthesis of primer"/>
    <property type="evidence" value="ECO:0007669"/>
    <property type="project" value="UniProtKB-UniRule"/>
</dbReference>
<dbReference type="InterPro" id="IPR007692">
    <property type="entry name" value="DNA_helicase_DnaB"/>
</dbReference>
<dbReference type="GO" id="GO:0043139">
    <property type="term" value="F:5'-3' DNA helicase activity"/>
    <property type="evidence" value="ECO:0007669"/>
    <property type="project" value="UniProtKB-EC"/>
</dbReference>
<evidence type="ECO:0000313" key="15">
    <source>
        <dbReference type="EMBL" id="GLB46242.1"/>
    </source>
</evidence>
<evidence type="ECO:0000256" key="9">
    <source>
        <dbReference type="ARBA" id="ARBA00023235"/>
    </source>
</evidence>
<evidence type="ECO:0000256" key="8">
    <source>
        <dbReference type="ARBA" id="ARBA00023125"/>
    </source>
</evidence>
<dbReference type="FunFam" id="3.40.50.300:FF:000076">
    <property type="entry name" value="Replicative DNA helicase"/>
    <property type="match status" value="1"/>
</dbReference>
<comment type="caution">
    <text evidence="15">The sequence shown here is derived from an EMBL/GenBank/DDBJ whole genome shotgun (WGS) entry which is preliminary data.</text>
</comment>
<comment type="catalytic activity">
    <reaction evidence="10 12">
        <text>ATP + H2O = ADP + phosphate + H(+)</text>
        <dbReference type="Rhea" id="RHEA:13065"/>
        <dbReference type="ChEBI" id="CHEBI:15377"/>
        <dbReference type="ChEBI" id="CHEBI:15378"/>
        <dbReference type="ChEBI" id="CHEBI:30616"/>
        <dbReference type="ChEBI" id="CHEBI:43474"/>
        <dbReference type="ChEBI" id="CHEBI:456216"/>
        <dbReference type="EC" id="5.6.2.3"/>
    </reaction>
</comment>
<reference evidence="15" key="2">
    <citation type="journal article" date="2023" name="PLoS ONE">
        <title>Philodulcilactobacillus myokoensis gen. nov., sp. nov., a fructophilic, acidophilic, and agar-phobic lactic acid bacterium isolated from fermented vegetable extracts.</title>
        <authorList>
            <person name="Kouya T."/>
            <person name="Ishiyama Y."/>
            <person name="Ohashi S."/>
            <person name="Kumakubo R."/>
            <person name="Yamazaki T."/>
            <person name="Otaki T."/>
        </authorList>
    </citation>
    <scope>NUCLEOTIDE SEQUENCE</scope>
    <source>
        <strain evidence="15">WR16-4</strain>
    </source>
</reference>